<dbReference type="InterPro" id="IPR046848">
    <property type="entry name" value="E_motif"/>
</dbReference>
<dbReference type="Pfam" id="PF01535">
    <property type="entry name" value="PPR"/>
    <property type="match status" value="3"/>
</dbReference>
<protein>
    <recommendedName>
        <fullName evidence="7">Pentatricopeptide repeat-containing protein</fullName>
    </recommendedName>
</protein>
<gene>
    <name evidence="5" type="ORF">DH2020_017777</name>
</gene>
<dbReference type="NCBIfam" id="TIGR00756">
    <property type="entry name" value="PPR"/>
    <property type="match status" value="3"/>
</dbReference>
<keyword evidence="6" id="KW-1185">Reference proteome</keyword>
<feature type="repeat" description="PPR" evidence="4">
    <location>
        <begin position="249"/>
        <end position="283"/>
    </location>
</feature>
<dbReference type="InterPro" id="IPR000407">
    <property type="entry name" value="GDA1_CD39_NTPase"/>
</dbReference>
<evidence type="ECO:0000256" key="3">
    <source>
        <dbReference type="ARBA" id="ARBA00022801"/>
    </source>
</evidence>
<dbReference type="InterPro" id="IPR002885">
    <property type="entry name" value="PPR_rpt"/>
</dbReference>
<evidence type="ECO:0000256" key="2">
    <source>
        <dbReference type="ARBA" id="ARBA00022737"/>
    </source>
</evidence>
<dbReference type="Gene3D" id="1.25.40.10">
    <property type="entry name" value="Tetratricopeptide repeat domain"/>
    <property type="match status" value="3"/>
</dbReference>
<evidence type="ECO:0000313" key="5">
    <source>
        <dbReference type="EMBL" id="KAK6150252.1"/>
    </source>
</evidence>
<proteinExistence type="inferred from homology"/>
<sequence>MELSVQIPLQFLGLCHKEAASSSSPLKAVQLYTRMQRQSVPFDSFSILFALKSCTHLPHNVNIIRHLHAHLLKLGFSSHVYVATSLLGAYASSIFSDACIVFDEMPTRNTVTWNIVITGYSRQGDIKNARFVFDTMPQRDLASWSAMIAAYMDNSLWDHGLGLFRKMISGKNVNDECLKPDQLTLGSILAGCGRMGSVGLVFGKSIHGFAIKNVWELNVELGTCLVDMYSKCGLLNNACLIFSMMKGSNVVAWTALICGAAQHGYGQEALQMFDKMREVGVKPNELTFTGILTACVQAGLVDEGRKYFRLIEQCGLKPRIQHYGCMVDLFGKTGLLGEAYEVINTMPFEANVVIWSSFLSSCKLHKQFQMAEKVIDKVMRMVRPENDGGVYSLISDLYVLSGKWSEVERLRKLMLSQNVRKARGSSFIRSGVHVPNNTNYAVIFDAGSTGSRVRVFRFDHNLNLLPIGNDYEFVLSITPGLSSYENDPTAAAQSLRPLLQQAEAVVPQELRALTPLRLGATAGLRQLPGNASEAILDAVRNLFENESSLNYRPEWVSLLQGTDEGFFQWVSVNYLLGSLGKNYSSTMGVVDLGGDQCRWLMLFQINLLGMLLWYKMEKSPM</sequence>
<evidence type="ECO:0000256" key="1">
    <source>
        <dbReference type="ARBA" id="ARBA00009283"/>
    </source>
</evidence>
<name>A0ABR0WV79_REHGL</name>
<feature type="repeat" description="PPR" evidence="4">
    <location>
        <begin position="109"/>
        <end position="143"/>
    </location>
</feature>
<organism evidence="5 6">
    <name type="scientific">Rehmannia glutinosa</name>
    <name type="common">Chinese foxglove</name>
    <dbReference type="NCBI Taxonomy" id="99300"/>
    <lineage>
        <taxon>Eukaryota</taxon>
        <taxon>Viridiplantae</taxon>
        <taxon>Streptophyta</taxon>
        <taxon>Embryophyta</taxon>
        <taxon>Tracheophyta</taxon>
        <taxon>Spermatophyta</taxon>
        <taxon>Magnoliopsida</taxon>
        <taxon>eudicotyledons</taxon>
        <taxon>Gunneridae</taxon>
        <taxon>Pentapetalae</taxon>
        <taxon>asterids</taxon>
        <taxon>lamiids</taxon>
        <taxon>Lamiales</taxon>
        <taxon>Orobanchaceae</taxon>
        <taxon>Rehmannieae</taxon>
        <taxon>Rehmannia</taxon>
    </lineage>
</organism>
<dbReference type="PANTHER" id="PTHR47926">
    <property type="entry name" value="PENTATRICOPEPTIDE REPEAT-CONTAINING PROTEIN"/>
    <property type="match status" value="1"/>
</dbReference>
<dbReference type="InterPro" id="IPR046960">
    <property type="entry name" value="PPR_At4g14850-like_plant"/>
</dbReference>
<dbReference type="Pfam" id="PF01150">
    <property type="entry name" value="GDA1_CD39"/>
    <property type="match status" value="1"/>
</dbReference>
<dbReference type="Proteomes" id="UP001318860">
    <property type="component" value="Unassembled WGS sequence"/>
</dbReference>
<comment type="caution">
    <text evidence="5">The sequence shown here is derived from an EMBL/GenBank/DDBJ whole genome shotgun (WGS) entry which is preliminary data.</text>
</comment>
<keyword evidence="2" id="KW-0677">Repeat</keyword>
<accession>A0ABR0WV79</accession>
<reference evidence="5 6" key="1">
    <citation type="journal article" date="2021" name="Comput. Struct. Biotechnol. J.">
        <title>De novo genome assembly of the potent medicinal plant Rehmannia glutinosa using nanopore technology.</title>
        <authorList>
            <person name="Ma L."/>
            <person name="Dong C."/>
            <person name="Song C."/>
            <person name="Wang X."/>
            <person name="Zheng X."/>
            <person name="Niu Y."/>
            <person name="Chen S."/>
            <person name="Feng W."/>
        </authorList>
    </citation>
    <scope>NUCLEOTIDE SEQUENCE [LARGE SCALE GENOMIC DNA]</scope>
    <source>
        <strain evidence="5">DH-2019</strain>
    </source>
</reference>
<keyword evidence="3" id="KW-0378">Hydrolase</keyword>
<dbReference type="PROSITE" id="PS51375">
    <property type="entry name" value="PPR"/>
    <property type="match status" value="3"/>
</dbReference>
<dbReference type="PANTHER" id="PTHR47926:SF452">
    <property type="entry name" value="PENTATRICOPEPTIDE REPEAT-CONTAINING PROTEIN"/>
    <property type="match status" value="1"/>
</dbReference>
<dbReference type="Gene3D" id="3.30.420.150">
    <property type="entry name" value="Exopolyphosphatase. Domain 2"/>
    <property type="match status" value="1"/>
</dbReference>
<dbReference type="Pfam" id="PF13041">
    <property type="entry name" value="PPR_2"/>
    <property type="match status" value="1"/>
</dbReference>
<dbReference type="InterPro" id="IPR011990">
    <property type="entry name" value="TPR-like_helical_dom_sf"/>
</dbReference>
<dbReference type="EMBL" id="JABTTQ020000009">
    <property type="protein sequence ID" value="KAK6150252.1"/>
    <property type="molecule type" value="Genomic_DNA"/>
</dbReference>
<comment type="similarity">
    <text evidence="1">Belongs to the GDA1/CD39 NTPase family.</text>
</comment>
<dbReference type="Gene3D" id="3.30.420.40">
    <property type="match status" value="1"/>
</dbReference>
<evidence type="ECO:0008006" key="7">
    <source>
        <dbReference type="Google" id="ProtNLM"/>
    </source>
</evidence>
<dbReference type="Pfam" id="PF20431">
    <property type="entry name" value="E_motif"/>
    <property type="match status" value="1"/>
</dbReference>
<feature type="repeat" description="PPR" evidence="4">
    <location>
        <begin position="284"/>
        <end position="318"/>
    </location>
</feature>
<evidence type="ECO:0000313" key="6">
    <source>
        <dbReference type="Proteomes" id="UP001318860"/>
    </source>
</evidence>
<evidence type="ECO:0000256" key="4">
    <source>
        <dbReference type="PROSITE-ProRule" id="PRU00708"/>
    </source>
</evidence>